<proteinExistence type="predicted"/>
<gene>
    <name evidence="2" type="ORF">BDN70DRAFT_885975</name>
</gene>
<reference evidence="2" key="1">
    <citation type="submission" date="2020-11" db="EMBL/GenBank/DDBJ databases">
        <authorList>
            <consortium name="DOE Joint Genome Institute"/>
            <person name="Ahrendt S."/>
            <person name="Riley R."/>
            <person name="Andreopoulos W."/>
            <person name="Labutti K."/>
            <person name="Pangilinan J."/>
            <person name="Ruiz-Duenas F.J."/>
            <person name="Barrasa J.M."/>
            <person name="Sanchez-Garcia M."/>
            <person name="Camarero S."/>
            <person name="Miyauchi S."/>
            <person name="Serrano A."/>
            <person name="Linde D."/>
            <person name="Babiker R."/>
            <person name="Drula E."/>
            <person name="Ayuso-Fernandez I."/>
            <person name="Pacheco R."/>
            <person name="Padilla G."/>
            <person name="Ferreira P."/>
            <person name="Barriuso J."/>
            <person name="Kellner H."/>
            <person name="Castanera R."/>
            <person name="Alfaro M."/>
            <person name="Ramirez L."/>
            <person name="Pisabarro A.G."/>
            <person name="Kuo A."/>
            <person name="Tritt A."/>
            <person name="Lipzen A."/>
            <person name="He G."/>
            <person name="Yan M."/>
            <person name="Ng V."/>
            <person name="Cullen D."/>
            <person name="Martin F."/>
            <person name="Rosso M.-N."/>
            <person name="Henrissat B."/>
            <person name="Hibbett D."/>
            <person name="Martinez A.T."/>
            <person name="Grigoriev I.V."/>
        </authorList>
    </citation>
    <scope>NUCLEOTIDE SEQUENCE</scope>
    <source>
        <strain evidence="2">CIRM-BRFM 674</strain>
    </source>
</reference>
<comment type="caution">
    <text evidence="2">The sequence shown here is derived from an EMBL/GenBank/DDBJ whole genome shotgun (WGS) entry which is preliminary data.</text>
</comment>
<accession>A0A9P5YP28</accession>
<evidence type="ECO:0000313" key="2">
    <source>
        <dbReference type="EMBL" id="KAF9473312.1"/>
    </source>
</evidence>
<dbReference type="EMBL" id="MU155453">
    <property type="protein sequence ID" value="KAF9473312.1"/>
    <property type="molecule type" value="Genomic_DNA"/>
</dbReference>
<feature type="compositionally biased region" description="Basic and acidic residues" evidence="1">
    <location>
        <begin position="1"/>
        <end position="16"/>
    </location>
</feature>
<evidence type="ECO:0008006" key="4">
    <source>
        <dbReference type="Google" id="ProtNLM"/>
    </source>
</evidence>
<dbReference type="PANTHER" id="PTHR28265">
    <property type="entry name" value="MAINTENANCE OF TELOMERE CAPPING PROTEIN 1"/>
    <property type="match status" value="1"/>
</dbReference>
<feature type="compositionally biased region" description="Basic and acidic residues" evidence="1">
    <location>
        <begin position="425"/>
        <end position="436"/>
    </location>
</feature>
<feature type="region of interest" description="Disordered" evidence="1">
    <location>
        <begin position="1"/>
        <end position="140"/>
    </location>
</feature>
<name>A0A9P5YP28_9AGAR</name>
<sequence length="436" mass="47156">MTSKKSKQEEALKFLDDLDSFAPPSGDSSSGTASVKPGSAAPGSANEGEAAEVLAFLDEITQKSTEPTRATTAHISRSGTPTMRKSTERVRLGGSLLSSSASSSTTSLNRAANTSDSARAQDKGESRSGQSAQQSSGGGWGWGSVWSSASAAMQQAKSVVDEQVKHLPKNEQARKWGEDIVGYAKSAQLDKLGQDFKRVGLSTLTDILNVVAPPISEHEVIQVWLSHDMQGYEGVESLAYRSLARVLEQVQGGDLVVNRGNESRPKEGVTGRDLNAVDSYETALKLSQVNIEDVRKKNSKATELTKNPNTATTYSHVFLRIQPFFNIFAQLPSTSESSPAEEPQQLQFLIYLFDPAHNITKTTITQTVPSKWLALWDEYDWVEDLIADALRVGVEVLGQEYVVDRMGWASKGGDNSREVAPSVDPGDKEEKVEGSS</sequence>
<dbReference type="InterPro" id="IPR018814">
    <property type="entry name" value="DUF5427"/>
</dbReference>
<evidence type="ECO:0000313" key="3">
    <source>
        <dbReference type="Proteomes" id="UP000807469"/>
    </source>
</evidence>
<evidence type="ECO:0000256" key="1">
    <source>
        <dbReference type="SAM" id="MobiDB-lite"/>
    </source>
</evidence>
<dbReference type="AlphaFoldDB" id="A0A9P5YP28"/>
<organism evidence="2 3">
    <name type="scientific">Pholiota conissans</name>
    <dbReference type="NCBI Taxonomy" id="109636"/>
    <lineage>
        <taxon>Eukaryota</taxon>
        <taxon>Fungi</taxon>
        <taxon>Dikarya</taxon>
        <taxon>Basidiomycota</taxon>
        <taxon>Agaricomycotina</taxon>
        <taxon>Agaricomycetes</taxon>
        <taxon>Agaricomycetidae</taxon>
        <taxon>Agaricales</taxon>
        <taxon>Agaricineae</taxon>
        <taxon>Strophariaceae</taxon>
        <taxon>Pholiota</taxon>
    </lineage>
</organism>
<protein>
    <recommendedName>
        <fullName evidence="4">Maintenance of telomere capping protein 1</fullName>
    </recommendedName>
</protein>
<dbReference type="Pfam" id="PF10310">
    <property type="entry name" value="DUF5427"/>
    <property type="match status" value="1"/>
</dbReference>
<dbReference type="PANTHER" id="PTHR28265:SF1">
    <property type="entry name" value="MAINTENANCE OF TELOMERE CAPPING PROTEIN 1"/>
    <property type="match status" value="1"/>
</dbReference>
<keyword evidence="3" id="KW-1185">Reference proteome</keyword>
<feature type="region of interest" description="Disordered" evidence="1">
    <location>
        <begin position="410"/>
        <end position="436"/>
    </location>
</feature>
<dbReference type="OrthoDB" id="5594977at2759"/>
<feature type="compositionally biased region" description="Polar residues" evidence="1">
    <location>
        <begin position="62"/>
        <end position="84"/>
    </location>
</feature>
<dbReference type="Proteomes" id="UP000807469">
    <property type="component" value="Unassembled WGS sequence"/>
</dbReference>
<feature type="compositionally biased region" description="Low complexity" evidence="1">
    <location>
        <begin position="92"/>
        <end position="115"/>
    </location>
</feature>